<evidence type="ECO:0000313" key="6">
    <source>
        <dbReference type="Proteomes" id="UP001549047"/>
    </source>
</evidence>
<dbReference type="RefSeq" id="WP_354557853.1">
    <property type="nucleotide sequence ID" value="NZ_JBEPMB010000007.1"/>
</dbReference>
<keyword evidence="1" id="KW-0805">Transcription regulation</keyword>
<gene>
    <name evidence="5" type="ORF">ABID16_003719</name>
</gene>
<dbReference type="Proteomes" id="UP001549047">
    <property type="component" value="Unassembled WGS sequence"/>
</dbReference>
<dbReference type="PANTHER" id="PTHR47894">
    <property type="entry name" value="HTH-TYPE TRANSCRIPTIONAL REGULATOR GADX"/>
    <property type="match status" value="1"/>
</dbReference>
<dbReference type="InterPro" id="IPR018060">
    <property type="entry name" value="HTH_AraC"/>
</dbReference>
<evidence type="ECO:0000256" key="3">
    <source>
        <dbReference type="ARBA" id="ARBA00023163"/>
    </source>
</evidence>
<evidence type="ECO:0000313" key="5">
    <source>
        <dbReference type="EMBL" id="MET3615375.1"/>
    </source>
</evidence>
<feature type="domain" description="HTH araC/xylS-type" evidence="4">
    <location>
        <begin position="240"/>
        <end position="338"/>
    </location>
</feature>
<accession>A0ABV2J3N7</accession>
<dbReference type="PANTHER" id="PTHR47894:SF4">
    <property type="entry name" value="HTH-TYPE TRANSCRIPTIONAL REGULATOR GADX"/>
    <property type="match status" value="1"/>
</dbReference>
<dbReference type="InterPro" id="IPR009057">
    <property type="entry name" value="Homeodomain-like_sf"/>
</dbReference>
<dbReference type="SMART" id="SM00342">
    <property type="entry name" value="HTH_ARAC"/>
    <property type="match status" value="1"/>
</dbReference>
<dbReference type="InterPro" id="IPR032687">
    <property type="entry name" value="AraC-type_N"/>
</dbReference>
<protein>
    <submittedName>
        <fullName evidence="5">AraC-like DNA-binding protein</fullName>
    </submittedName>
</protein>
<evidence type="ECO:0000256" key="2">
    <source>
        <dbReference type="ARBA" id="ARBA00023125"/>
    </source>
</evidence>
<keyword evidence="2" id="KW-0238">DNA-binding</keyword>
<proteinExistence type="predicted"/>
<organism evidence="5 6">
    <name type="scientific">Rhizobium aquaticum</name>
    <dbReference type="NCBI Taxonomy" id="1549636"/>
    <lineage>
        <taxon>Bacteria</taxon>
        <taxon>Pseudomonadati</taxon>
        <taxon>Pseudomonadota</taxon>
        <taxon>Alphaproteobacteria</taxon>
        <taxon>Hyphomicrobiales</taxon>
        <taxon>Rhizobiaceae</taxon>
        <taxon>Rhizobium/Agrobacterium group</taxon>
        <taxon>Rhizobium</taxon>
    </lineage>
</organism>
<dbReference type="SUPFAM" id="SSF46689">
    <property type="entry name" value="Homeodomain-like"/>
    <property type="match status" value="1"/>
</dbReference>
<keyword evidence="6" id="KW-1185">Reference proteome</keyword>
<sequence>MLEEAYSDRYSIVSGMGAGLTEFAQNLGLDIRPECRRLGIDPSLFNSMVDRVSLGRFCVLLEYCAETTKDETFGLRFGLQYKAGSTGPFGYGLMAAPTLEHFLRFQTEHMQYSAQTSYGRLEAEGDYLVYRWTFAPVILKRDQFVDLGITLVMRHIRGLFGGKTADIEVELERKAPADPRPFRENIARNLTFDARINSLWVPSSLLSLPNPHGDPKLFELMDLQCRQLRPELTEEADFREEMERFILSRMTEDEITLASAASFFGVSERTLQRRLAELDTTLNELRDSMRRRLAEQLMAKTALSATEVSYRLGYSAPSVFTRSFHRWFGTTPRAYRSLSRAQNLTKVKDSISHS</sequence>
<dbReference type="InterPro" id="IPR020449">
    <property type="entry name" value="Tscrpt_reg_AraC-type_HTH"/>
</dbReference>
<evidence type="ECO:0000259" key="4">
    <source>
        <dbReference type="PROSITE" id="PS01124"/>
    </source>
</evidence>
<dbReference type="Pfam" id="PF12833">
    <property type="entry name" value="HTH_18"/>
    <property type="match status" value="1"/>
</dbReference>
<dbReference type="PROSITE" id="PS01124">
    <property type="entry name" value="HTH_ARAC_FAMILY_2"/>
    <property type="match status" value="1"/>
</dbReference>
<reference evidence="5 6" key="1">
    <citation type="submission" date="2024-06" db="EMBL/GenBank/DDBJ databases">
        <title>Genomic Encyclopedia of Type Strains, Phase IV (KMG-IV): sequencing the most valuable type-strain genomes for metagenomic binning, comparative biology and taxonomic classification.</title>
        <authorList>
            <person name="Goeker M."/>
        </authorList>
    </citation>
    <scope>NUCLEOTIDE SEQUENCE [LARGE SCALE GENOMIC DNA]</scope>
    <source>
        <strain evidence="5 6">DSM 29780</strain>
    </source>
</reference>
<name>A0ABV2J3N7_9HYPH</name>
<dbReference type="PRINTS" id="PR00032">
    <property type="entry name" value="HTHARAC"/>
</dbReference>
<evidence type="ECO:0000256" key="1">
    <source>
        <dbReference type="ARBA" id="ARBA00023015"/>
    </source>
</evidence>
<comment type="caution">
    <text evidence="5">The sequence shown here is derived from an EMBL/GenBank/DDBJ whole genome shotgun (WGS) entry which is preliminary data.</text>
</comment>
<dbReference type="Pfam" id="PF12625">
    <property type="entry name" value="Arabinose_bd"/>
    <property type="match status" value="1"/>
</dbReference>
<keyword evidence="3" id="KW-0804">Transcription</keyword>
<dbReference type="EMBL" id="JBEPMB010000007">
    <property type="protein sequence ID" value="MET3615375.1"/>
    <property type="molecule type" value="Genomic_DNA"/>
</dbReference>
<dbReference type="Gene3D" id="1.10.10.60">
    <property type="entry name" value="Homeodomain-like"/>
    <property type="match status" value="1"/>
</dbReference>